<dbReference type="OrthoDB" id="2245989at2759"/>
<evidence type="ECO:0008006" key="3">
    <source>
        <dbReference type="Google" id="ProtNLM"/>
    </source>
</evidence>
<dbReference type="AlphaFoldDB" id="A0A2J6PQE5"/>
<dbReference type="PANTHER" id="PTHR38116:SF1">
    <property type="entry name" value="BZIP DOMAIN-CONTAINING PROTEIN"/>
    <property type="match status" value="1"/>
</dbReference>
<dbReference type="PANTHER" id="PTHR38116">
    <property type="entry name" value="CHROMOSOME 7, WHOLE GENOME SHOTGUN SEQUENCE"/>
    <property type="match status" value="1"/>
</dbReference>
<dbReference type="InterPro" id="IPR021833">
    <property type="entry name" value="DUF3425"/>
</dbReference>
<protein>
    <recommendedName>
        <fullName evidence="3">BZIP domain-containing protein</fullName>
    </recommendedName>
</protein>
<gene>
    <name evidence="1" type="ORF">NA56DRAFT_580844</name>
</gene>
<evidence type="ECO:0000313" key="2">
    <source>
        <dbReference type="Proteomes" id="UP000235672"/>
    </source>
</evidence>
<accession>A0A2J6PQE5</accession>
<dbReference type="Pfam" id="PF11905">
    <property type="entry name" value="DUF3425"/>
    <property type="match status" value="1"/>
</dbReference>
<dbReference type="EMBL" id="KZ613507">
    <property type="protein sequence ID" value="PMD16244.1"/>
    <property type="molecule type" value="Genomic_DNA"/>
</dbReference>
<proteinExistence type="predicted"/>
<sequence>MTQLALVGHTNFAQICWDHANFSKAVDKEDDWTGLTDASARRKRQNRLNVRAYRMCRRRAQEQKAASTPGTLQNVSATPRYQLQQAWWDEDKQMVVAVPAKFAETFFATLKPVLPSHSSVVHSGQGPTNILFPLSSDHLITLIQYNVLRACLANLKLLDLVDVAKMPDECGSAVLQILTDPAPESTTGKPIIPPHLEPTLLQRTVEHAPWIDIIPHPGWRDNLILAVGTYDADEICNDVVGGLWDEVPGADVGERGVIAWSPPWDISGWEISGGFWKKWGWLLRGCDEVLEATNRWRKMRGEDDLVVEV</sequence>
<keyword evidence="2" id="KW-1185">Reference proteome</keyword>
<dbReference type="Proteomes" id="UP000235672">
    <property type="component" value="Unassembled WGS sequence"/>
</dbReference>
<reference evidence="1 2" key="1">
    <citation type="submission" date="2016-05" db="EMBL/GenBank/DDBJ databases">
        <title>A degradative enzymes factory behind the ericoid mycorrhizal symbiosis.</title>
        <authorList>
            <consortium name="DOE Joint Genome Institute"/>
            <person name="Martino E."/>
            <person name="Morin E."/>
            <person name="Grelet G."/>
            <person name="Kuo A."/>
            <person name="Kohler A."/>
            <person name="Daghino S."/>
            <person name="Barry K."/>
            <person name="Choi C."/>
            <person name="Cichocki N."/>
            <person name="Clum A."/>
            <person name="Copeland A."/>
            <person name="Hainaut M."/>
            <person name="Haridas S."/>
            <person name="Labutti K."/>
            <person name="Lindquist E."/>
            <person name="Lipzen A."/>
            <person name="Khouja H.-R."/>
            <person name="Murat C."/>
            <person name="Ohm R."/>
            <person name="Olson A."/>
            <person name="Spatafora J."/>
            <person name="Veneault-Fourrey C."/>
            <person name="Henrissat B."/>
            <person name="Grigoriev I."/>
            <person name="Martin F."/>
            <person name="Perotto S."/>
        </authorList>
    </citation>
    <scope>NUCLEOTIDE SEQUENCE [LARGE SCALE GENOMIC DNA]</scope>
    <source>
        <strain evidence="1 2">UAMH 7357</strain>
    </source>
</reference>
<organism evidence="1 2">
    <name type="scientific">Hyaloscypha hepaticicola</name>
    <dbReference type="NCBI Taxonomy" id="2082293"/>
    <lineage>
        <taxon>Eukaryota</taxon>
        <taxon>Fungi</taxon>
        <taxon>Dikarya</taxon>
        <taxon>Ascomycota</taxon>
        <taxon>Pezizomycotina</taxon>
        <taxon>Leotiomycetes</taxon>
        <taxon>Helotiales</taxon>
        <taxon>Hyaloscyphaceae</taxon>
        <taxon>Hyaloscypha</taxon>
    </lineage>
</organism>
<dbReference type="STRING" id="1745343.A0A2J6PQE5"/>
<evidence type="ECO:0000313" key="1">
    <source>
        <dbReference type="EMBL" id="PMD16244.1"/>
    </source>
</evidence>
<name>A0A2J6PQE5_9HELO</name>